<evidence type="ECO:0000256" key="1">
    <source>
        <dbReference type="ARBA" id="ARBA00023015"/>
    </source>
</evidence>
<evidence type="ECO:0000256" key="2">
    <source>
        <dbReference type="ARBA" id="ARBA00023125"/>
    </source>
</evidence>
<protein>
    <submittedName>
        <fullName evidence="7">TetR family transcriptional regulator</fullName>
    </submittedName>
</protein>
<dbReference type="PROSITE" id="PS50977">
    <property type="entry name" value="HTH_TETR_2"/>
    <property type="match status" value="1"/>
</dbReference>
<organism evidence="7 8">
    <name type="scientific">Spongiactinospora gelatinilytica</name>
    <dbReference type="NCBI Taxonomy" id="2666298"/>
    <lineage>
        <taxon>Bacteria</taxon>
        <taxon>Bacillati</taxon>
        <taxon>Actinomycetota</taxon>
        <taxon>Actinomycetes</taxon>
        <taxon>Streptosporangiales</taxon>
        <taxon>Streptosporangiaceae</taxon>
        <taxon>Spongiactinospora</taxon>
    </lineage>
</organism>
<dbReference type="AlphaFoldDB" id="A0A2W2GLE4"/>
<feature type="region of interest" description="Disordered" evidence="5">
    <location>
        <begin position="1"/>
        <end position="29"/>
    </location>
</feature>
<feature type="compositionally biased region" description="Basic residues" evidence="5">
    <location>
        <begin position="1"/>
        <end position="10"/>
    </location>
</feature>
<keyword evidence="8" id="KW-1185">Reference proteome</keyword>
<evidence type="ECO:0000313" key="7">
    <source>
        <dbReference type="EMBL" id="PZG37958.1"/>
    </source>
</evidence>
<dbReference type="InterPro" id="IPR001647">
    <property type="entry name" value="HTH_TetR"/>
</dbReference>
<dbReference type="InterPro" id="IPR009057">
    <property type="entry name" value="Homeodomain-like_sf"/>
</dbReference>
<dbReference type="Pfam" id="PF00440">
    <property type="entry name" value="TetR_N"/>
    <property type="match status" value="1"/>
</dbReference>
<dbReference type="GO" id="GO:0003700">
    <property type="term" value="F:DNA-binding transcription factor activity"/>
    <property type="evidence" value="ECO:0007669"/>
    <property type="project" value="TreeGrafter"/>
</dbReference>
<dbReference type="EMBL" id="POUA01000227">
    <property type="protein sequence ID" value="PZG37958.1"/>
    <property type="molecule type" value="Genomic_DNA"/>
</dbReference>
<keyword evidence="3" id="KW-0804">Transcription</keyword>
<dbReference type="GO" id="GO:0000976">
    <property type="term" value="F:transcription cis-regulatory region binding"/>
    <property type="evidence" value="ECO:0007669"/>
    <property type="project" value="TreeGrafter"/>
</dbReference>
<evidence type="ECO:0000259" key="6">
    <source>
        <dbReference type="PROSITE" id="PS50977"/>
    </source>
</evidence>
<accession>A0A2W2GLE4</accession>
<keyword evidence="2 4" id="KW-0238">DNA-binding</keyword>
<feature type="domain" description="HTH tetR-type" evidence="6">
    <location>
        <begin position="28"/>
        <end position="86"/>
    </location>
</feature>
<evidence type="ECO:0000256" key="5">
    <source>
        <dbReference type="SAM" id="MobiDB-lite"/>
    </source>
</evidence>
<keyword evidence="1" id="KW-0805">Transcription regulation</keyword>
<feature type="DNA-binding region" description="H-T-H motif" evidence="4">
    <location>
        <begin position="49"/>
        <end position="68"/>
    </location>
</feature>
<dbReference type="Proteomes" id="UP000248544">
    <property type="component" value="Unassembled WGS sequence"/>
</dbReference>
<dbReference type="InterPro" id="IPR050109">
    <property type="entry name" value="HTH-type_TetR-like_transc_reg"/>
</dbReference>
<name>A0A2W2GLE4_9ACTN</name>
<dbReference type="Gene3D" id="1.10.357.10">
    <property type="entry name" value="Tetracycline Repressor, domain 2"/>
    <property type="match status" value="1"/>
</dbReference>
<sequence length="209" mass="22666">MRHRSPKSKRSCYGSTVSSPASESGTRNRTRRAILSAAASALARDRTATLADIAERAEVGRSTLHRYFADREELIRAAVVDSLAAIEASVKDAAVDFAEPLGSIRRLIAGMVEVGDRIAFLFGDPGMHQVMRDAPWAPDPEAPSVIELIRSGQRQGVFDDQVPAAWIQQVIWALTYSGWESAERGDLPRHGVTPAVLRAFENGVVAKTG</sequence>
<feature type="compositionally biased region" description="Polar residues" evidence="5">
    <location>
        <begin position="13"/>
        <end position="27"/>
    </location>
</feature>
<reference evidence="7 8" key="1">
    <citation type="submission" date="2018-01" db="EMBL/GenBank/DDBJ databases">
        <title>Draft genome sequence of Sphaerisporangium sp. 7K107.</title>
        <authorList>
            <person name="Sahin N."/>
            <person name="Saygin H."/>
            <person name="Ay H."/>
        </authorList>
    </citation>
    <scope>NUCLEOTIDE SEQUENCE [LARGE SCALE GENOMIC DNA]</scope>
    <source>
        <strain evidence="7 8">7K107</strain>
    </source>
</reference>
<evidence type="ECO:0000313" key="8">
    <source>
        <dbReference type="Proteomes" id="UP000248544"/>
    </source>
</evidence>
<dbReference type="PANTHER" id="PTHR30055">
    <property type="entry name" value="HTH-TYPE TRANSCRIPTIONAL REGULATOR RUTR"/>
    <property type="match status" value="1"/>
</dbReference>
<proteinExistence type="predicted"/>
<evidence type="ECO:0000256" key="3">
    <source>
        <dbReference type="ARBA" id="ARBA00023163"/>
    </source>
</evidence>
<comment type="caution">
    <text evidence="7">The sequence shown here is derived from an EMBL/GenBank/DDBJ whole genome shotgun (WGS) entry which is preliminary data.</text>
</comment>
<dbReference type="SUPFAM" id="SSF46689">
    <property type="entry name" value="Homeodomain-like"/>
    <property type="match status" value="1"/>
</dbReference>
<dbReference type="PANTHER" id="PTHR30055:SF234">
    <property type="entry name" value="HTH-TYPE TRANSCRIPTIONAL REGULATOR BETI"/>
    <property type="match status" value="1"/>
</dbReference>
<evidence type="ECO:0000256" key="4">
    <source>
        <dbReference type="PROSITE-ProRule" id="PRU00335"/>
    </source>
</evidence>
<gene>
    <name evidence="7" type="ORF">C1I98_25040</name>
</gene>